<organism evidence="12 13">
    <name type="scientific">Papio anubis</name>
    <name type="common">Olive baboon</name>
    <dbReference type="NCBI Taxonomy" id="9555"/>
    <lineage>
        <taxon>Eukaryota</taxon>
        <taxon>Metazoa</taxon>
        <taxon>Chordata</taxon>
        <taxon>Craniata</taxon>
        <taxon>Vertebrata</taxon>
        <taxon>Euteleostomi</taxon>
        <taxon>Mammalia</taxon>
        <taxon>Eutheria</taxon>
        <taxon>Euarchontoglires</taxon>
        <taxon>Primates</taxon>
        <taxon>Haplorrhini</taxon>
        <taxon>Catarrhini</taxon>
        <taxon>Cercopithecidae</taxon>
        <taxon>Cercopithecinae</taxon>
        <taxon>Papio</taxon>
    </lineage>
</organism>
<dbReference type="InterPro" id="IPR013128">
    <property type="entry name" value="Peptidase_C1A"/>
</dbReference>
<name>A0A8I5NBZ4_PAPAN</name>
<dbReference type="Ensembl" id="ENSPANT00000080100.1">
    <property type="protein sequence ID" value="ENSPANP00000051007.1"/>
    <property type="gene ID" value="ENSPANG00000038323.1"/>
</dbReference>
<proteinExistence type="inferred from homology"/>
<keyword evidence="8" id="KW-0458">Lysosome</keyword>
<evidence type="ECO:0000256" key="9">
    <source>
        <dbReference type="SAM" id="SignalP"/>
    </source>
</evidence>
<dbReference type="Gene3D" id="3.90.70.10">
    <property type="entry name" value="Cysteine proteinases"/>
    <property type="match status" value="1"/>
</dbReference>
<dbReference type="OMA" id="HNGEYSE"/>
<evidence type="ECO:0000256" key="2">
    <source>
        <dbReference type="ARBA" id="ARBA00008455"/>
    </source>
</evidence>
<comment type="subcellular location">
    <subcellularLocation>
        <location evidence="1">Lysosome</location>
    </subcellularLocation>
</comment>
<feature type="signal peptide" evidence="9">
    <location>
        <begin position="1"/>
        <end position="17"/>
    </location>
</feature>
<gene>
    <name evidence="12" type="primary">CTSV</name>
</gene>
<dbReference type="GeneTree" id="ENSGT00940000154367"/>
<evidence type="ECO:0000313" key="12">
    <source>
        <dbReference type="Ensembl" id="ENSPANP00000051007.1"/>
    </source>
</evidence>
<protein>
    <submittedName>
        <fullName evidence="12">Cathepsin V</fullName>
    </submittedName>
</protein>
<dbReference type="AlphaFoldDB" id="A0A8I5NBZ4"/>
<evidence type="ECO:0000256" key="3">
    <source>
        <dbReference type="ARBA" id="ARBA00022670"/>
    </source>
</evidence>
<keyword evidence="6" id="KW-0865">Zymogen</keyword>
<dbReference type="CDD" id="cd02248">
    <property type="entry name" value="Peptidase_C1A"/>
    <property type="match status" value="1"/>
</dbReference>
<sequence length="358" mass="40556">MNLSLVLAAFCLGIASAVPKFDQNLDTKWYQWKATHRRLYGASEEGWRRAVWEKNMKMIELHNGEYSQGKHGFTMAMNAFGDMTNEEFRQVMGCFRNQKLRKGKLFREPLFLDLPKSVDWRKKGYVTPVKNQKQCGSCWAFSATGALEGQMFRKTGKLVSLSEQNLVDCSRPQGNQGCNGGFMNSAFRYVKENGGLDSEESYPYVAMDGICKYRPENSVANDTGFEVVPAGKEKALMKAVATVGPISVAMDAGHSSFQFYKSGIYFEPDCSSKNLDHGVLVVGYGFEGANSDNNKYWLVKNRLRRRRRKKQGWTCCLGWQRRKKICKWTLSSNPCCSRVYYLLGSYAIALCWALGTQV</sequence>
<evidence type="ECO:0000256" key="5">
    <source>
        <dbReference type="ARBA" id="ARBA00022807"/>
    </source>
</evidence>
<accession>A0A8I5NBZ4</accession>
<evidence type="ECO:0000259" key="11">
    <source>
        <dbReference type="SMART" id="SM00848"/>
    </source>
</evidence>
<reference evidence="12 13" key="1">
    <citation type="submission" date="2012-03" db="EMBL/GenBank/DDBJ databases">
        <title>Whole Genome Assembly of Papio anubis.</title>
        <authorList>
            <person name="Liu Y.L."/>
            <person name="Abraham K.A."/>
            <person name="Akbar H.A."/>
            <person name="Ali S.A."/>
            <person name="Anosike U.A."/>
            <person name="Aqrawi P.A."/>
            <person name="Arias F.A."/>
            <person name="Attaway T.A."/>
            <person name="Awwad R.A."/>
            <person name="Babu C.B."/>
            <person name="Bandaranaike D.B."/>
            <person name="Battles P.B."/>
            <person name="Bell A.B."/>
            <person name="Beltran B.B."/>
            <person name="Berhane-Mersha D.B."/>
            <person name="Bess C.B."/>
            <person name="Bickham C.B."/>
            <person name="Bolden T.B."/>
            <person name="Carter K.C."/>
            <person name="Chau D.C."/>
            <person name="Chavez A.C."/>
            <person name="Clerc-Blankenburg K.C."/>
            <person name="Coyle M.C."/>
            <person name="Dao M.D."/>
            <person name="Davila M.L.D."/>
            <person name="Davy-Carroll L.D."/>
            <person name="Denson S.D."/>
            <person name="Dinh H.D."/>
            <person name="Fernandez S.F."/>
            <person name="Fernando P.F."/>
            <person name="Forbes L.F."/>
            <person name="Francis C.F."/>
            <person name="Francisco L.F."/>
            <person name="Fu Q.F."/>
            <person name="Garcia-Iii R.G."/>
            <person name="Garrett T.G."/>
            <person name="Gross S.G."/>
            <person name="Gubbala S.G."/>
            <person name="Hirani K.H."/>
            <person name="Hogues M.H."/>
            <person name="Hollins B.H."/>
            <person name="Jackson L.J."/>
            <person name="Javaid M.J."/>
            <person name="Jhangiani S.J."/>
            <person name="Johnson A.J."/>
            <person name="Johnson B.J."/>
            <person name="Jones J.J."/>
            <person name="Joshi V.J."/>
            <person name="Kalu J.K."/>
            <person name="Khan N.K."/>
            <person name="Korchina V.K."/>
            <person name="Kovar C.K."/>
            <person name="Lago L.L."/>
            <person name="Lara F.L."/>
            <person name="Le T.-K.L."/>
            <person name="Lee S.L."/>
            <person name="Legall-Iii F.L."/>
            <person name="Lemon S.L."/>
            <person name="Liu J.L."/>
            <person name="Liu Y.-S.L."/>
            <person name="Liyanage D.L."/>
            <person name="Lopez J.L."/>
            <person name="Lorensuhewa L.L."/>
            <person name="Mata R.M."/>
            <person name="Mathew T.M."/>
            <person name="Mercado C.M."/>
            <person name="Mercado I.M."/>
            <person name="Morales K.M."/>
            <person name="Morgan M.M."/>
            <person name="Munidasa M.M."/>
            <person name="Ngo D.N."/>
            <person name="Nguyen L.N."/>
            <person name="Nguyen T.N."/>
            <person name="Nguyen N.N."/>
            <person name="Obregon M.O."/>
            <person name="Okwuonu G.O."/>
            <person name="Ongeri F.O."/>
            <person name="Onwere C.O."/>
            <person name="Osifeso I.O."/>
            <person name="Parra A.P."/>
            <person name="Patil S.P."/>
            <person name="Perez A.P."/>
            <person name="Perez Y.P."/>
            <person name="Pham C.P."/>
            <person name="Pu L.-L.P."/>
            <person name="Puazo M.P."/>
            <person name="Quiroz J.Q."/>
            <person name="Rouhana J.R."/>
            <person name="Ruiz M.R."/>
            <person name="Ruiz S.-J.R."/>
            <person name="Saada N.S."/>
            <person name="Santibanez J.S."/>
            <person name="Scheel M.S."/>
            <person name="Schneider B.S."/>
            <person name="Simmons D.S."/>
            <person name="Sisson I.S."/>
            <person name="Tang L.-Y.T."/>
            <person name="Thornton R.T."/>
            <person name="Tisius J.T."/>
            <person name="Toledanes G.T."/>
            <person name="Trejos Z.T."/>
            <person name="Usmani K.U."/>
            <person name="Varghese R.V."/>
            <person name="Vattathil S.V."/>
            <person name="Vee V.V."/>
            <person name="Walker D.W."/>
            <person name="Weissenberger G.W."/>
            <person name="White C.W."/>
            <person name="Williams A.W."/>
            <person name="Woodworth J.W."/>
            <person name="Wright R.W."/>
            <person name="Zhu Y.Z."/>
            <person name="Han Y.H."/>
            <person name="Newsham I.N."/>
            <person name="Nazareth L.N."/>
            <person name="Worley K.W."/>
            <person name="Muzny D.M."/>
            <person name="Rogers J.R."/>
            <person name="Gibbs R.G."/>
        </authorList>
    </citation>
    <scope>NUCLEOTIDE SEQUENCE [LARGE SCALE GENOMIC DNA]</scope>
</reference>
<feature type="chain" id="PRO_5035282558" evidence="9">
    <location>
        <begin position="18"/>
        <end position="358"/>
    </location>
</feature>
<dbReference type="GO" id="GO:0005764">
    <property type="term" value="C:lysosome"/>
    <property type="evidence" value="ECO:0007669"/>
    <property type="project" value="UniProtKB-SubCell"/>
</dbReference>
<keyword evidence="3" id="KW-0645">Protease</keyword>
<reference evidence="12" key="3">
    <citation type="submission" date="2025-09" db="UniProtKB">
        <authorList>
            <consortium name="Ensembl"/>
        </authorList>
    </citation>
    <scope>IDENTIFICATION</scope>
</reference>
<keyword evidence="5" id="KW-0788">Thiol protease</keyword>
<keyword evidence="9" id="KW-0732">Signal</keyword>
<dbReference type="Proteomes" id="UP000028761">
    <property type="component" value="Chromosome 13"/>
</dbReference>
<keyword evidence="4" id="KW-0378">Hydrolase</keyword>
<dbReference type="PROSITE" id="PS00639">
    <property type="entry name" value="THIOL_PROTEASE_HIS"/>
    <property type="match status" value="1"/>
</dbReference>
<evidence type="ECO:0000256" key="1">
    <source>
        <dbReference type="ARBA" id="ARBA00004371"/>
    </source>
</evidence>
<evidence type="ECO:0000256" key="4">
    <source>
        <dbReference type="ARBA" id="ARBA00022801"/>
    </source>
</evidence>
<dbReference type="GO" id="GO:0008234">
    <property type="term" value="F:cysteine-type peptidase activity"/>
    <property type="evidence" value="ECO:0007669"/>
    <property type="project" value="UniProtKB-KW"/>
</dbReference>
<keyword evidence="13" id="KW-1185">Reference proteome</keyword>
<dbReference type="SMART" id="SM00848">
    <property type="entry name" value="Inhibitor_I29"/>
    <property type="match status" value="1"/>
</dbReference>
<dbReference type="SMART" id="SM00645">
    <property type="entry name" value="Pept_C1"/>
    <property type="match status" value="1"/>
</dbReference>
<feature type="domain" description="Peptidase C1A papain C-terminal" evidence="10">
    <location>
        <begin position="114"/>
        <end position="319"/>
    </location>
</feature>
<dbReference type="InterPro" id="IPR000668">
    <property type="entry name" value="Peptidase_C1A_C"/>
</dbReference>
<evidence type="ECO:0000256" key="8">
    <source>
        <dbReference type="ARBA" id="ARBA00023228"/>
    </source>
</evidence>
<dbReference type="InterPro" id="IPR039417">
    <property type="entry name" value="Peptidase_C1A_papain-like"/>
</dbReference>
<reference evidence="12" key="2">
    <citation type="submission" date="2025-08" db="UniProtKB">
        <authorList>
            <consortium name="Ensembl"/>
        </authorList>
    </citation>
    <scope>IDENTIFICATION</scope>
</reference>
<dbReference type="Pfam" id="PF08246">
    <property type="entry name" value="Inhibitor_I29"/>
    <property type="match status" value="1"/>
</dbReference>
<dbReference type="InterPro" id="IPR038765">
    <property type="entry name" value="Papain-like_cys_pep_sf"/>
</dbReference>
<dbReference type="PANTHER" id="PTHR12411">
    <property type="entry name" value="CYSTEINE PROTEASE FAMILY C1-RELATED"/>
    <property type="match status" value="1"/>
</dbReference>
<dbReference type="InterPro" id="IPR000169">
    <property type="entry name" value="Pept_cys_AS"/>
</dbReference>
<dbReference type="PROSITE" id="PS00139">
    <property type="entry name" value="THIOL_PROTEASE_CYS"/>
    <property type="match status" value="1"/>
</dbReference>
<evidence type="ECO:0000256" key="6">
    <source>
        <dbReference type="ARBA" id="ARBA00023145"/>
    </source>
</evidence>
<keyword evidence="7" id="KW-1015">Disulfide bond</keyword>
<dbReference type="PRINTS" id="PR00705">
    <property type="entry name" value="PAPAIN"/>
</dbReference>
<comment type="similarity">
    <text evidence="2">Belongs to the peptidase C1 family.</text>
</comment>
<dbReference type="InterPro" id="IPR025660">
    <property type="entry name" value="Pept_his_AS"/>
</dbReference>
<evidence type="ECO:0000256" key="7">
    <source>
        <dbReference type="ARBA" id="ARBA00023157"/>
    </source>
</evidence>
<dbReference type="SUPFAM" id="SSF54001">
    <property type="entry name" value="Cysteine proteinases"/>
    <property type="match status" value="1"/>
</dbReference>
<dbReference type="InterPro" id="IPR013201">
    <property type="entry name" value="Prot_inhib_I29"/>
</dbReference>
<dbReference type="Pfam" id="PF00112">
    <property type="entry name" value="Peptidase_C1"/>
    <property type="match status" value="1"/>
</dbReference>
<evidence type="ECO:0000313" key="13">
    <source>
        <dbReference type="Proteomes" id="UP000028761"/>
    </source>
</evidence>
<feature type="domain" description="Cathepsin propeptide inhibitor" evidence="11">
    <location>
        <begin position="29"/>
        <end position="88"/>
    </location>
</feature>
<dbReference type="FunFam" id="3.90.70.10:FF:000332">
    <property type="entry name" value="Cathepsin L1"/>
    <property type="match status" value="1"/>
</dbReference>
<dbReference type="GO" id="GO:0006508">
    <property type="term" value="P:proteolysis"/>
    <property type="evidence" value="ECO:0007669"/>
    <property type="project" value="UniProtKB-KW"/>
</dbReference>
<evidence type="ECO:0000259" key="10">
    <source>
        <dbReference type="SMART" id="SM00645"/>
    </source>
</evidence>